<accession>A0A6A6RB97</accession>
<dbReference type="EMBL" id="MU004182">
    <property type="protein sequence ID" value="KAF2501636.1"/>
    <property type="molecule type" value="Genomic_DNA"/>
</dbReference>
<sequence length="105" mass="11089">MGPAAASRFPILIFQIRSLKAILTIVLTSTCILTCIRQQPLSRGIGSNSTAVAVYKLPPPPLPSLPPSTNNNSSFLPYSNSSSLTSPARAGHYPLHNTILTANSS</sequence>
<organism evidence="1 2">
    <name type="scientific">Lophium mytilinum</name>
    <dbReference type="NCBI Taxonomy" id="390894"/>
    <lineage>
        <taxon>Eukaryota</taxon>
        <taxon>Fungi</taxon>
        <taxon>Dikarya</taxon>
        <taxon>Ascomycota</taxon>
        <taxon>Pezizomycotina</taxon>
        <taxon>Dothideomycetes</taxon>
        <taxon>Pleosporomycetidae</taxon>
        <taxon>Mytilinidiales</taxon>
        <taxon>Mytilinidiaceae</taxon>
        <taxon>Lophium</taxon>
    </lineage>
</organism>
<reference evidence="1" key="1">
    <citation type="journal article" date="2020" name="Stud. Mycol.">
        <title>101 Dothideomycetes genomes: a test case for predicting lifestyles and emergence of pathogens.</title>
        <authorList>
            <person name="Haridas S."/>
            <person name="Albert R."/>
            <person name="Binder M."/>
            <person name="Bloem J."/>
            <person name="Labutti K."/>
            <person name="Salamov A."/>
            <person name="Andreopoulos B."/>
            <person name="Baker S."/>
            <person name="Barry K."/>
            <person name="Bills G."/>
            <person name="Bluhm B."/>
            <person name="Cannon C."/>
            <person name="Castanera R."/>
            <person name="Culley D."/>
            <person name="Daum C."/>
            <person name="Ezra D."/>
            <person name="Gonzalez J."/>
            <person name="Henrissat B."/>
            <person name="Kuo A."/>
            <person name="Liang C."/>
            <person name="Lipzen A."/>
            <person name="Lutzoni F."/>
            <person name="Magnuson J."/>
            <person name="Mondo S."/>
            <person name="Nolan M."/>
            <person name="Ohm R."/>
            <person name="Pangilinan J."/>
            <person name="Park H.-J."/>
            <person name="Ramirez L."/>
            <person name="Alfaro M."/>
            <person name="Sun H."/>
            <person name="Tritt A."/>
            <person name="Yoshinaga Y."/>
            <person name="Zwiers L.-H."/>
            <person name="Turgeon B."/>
            <person name="Goodwin S."/>
            <person name="Spatafora J."/>
            <person name="Crous P."/>
            <person name="Grigoriev I."/>
        </authorList>
    </citation>
    <scope>NUCLEOTIDE SEQUENCE</scope>
    <source>
        <strain evidence="1">CBS 269.34</strain>
    </source>
</reference>
<name>A0A6A6RB97_9PEZI</name>
<protein>
    <submittedName>
        <fullName evidence="1">Uncharacterized protein</fullName>
    </submittedName>
</protein>
<gene>
    <name evidence="1" type="ORF">BU16DRAFT_204383</name>
</gene>
<proteinExistence type="predicted"/>
<dbReference type="AlphaFoldDB" id="A0A6A6RB97"/>
<keyword evidence="2" id="KW-1185">Reference proteome</keyword>
<evidence type="ECO:0000313" key="2">
    <source>
        <dbReference type="Proteomes" id="UP000799750"/>
    </source>
</evidence>
<evidence type="ECO:0000313" key="1">
    <source>
        <dbReference type="EMBL" id="KAF2501636.1"/>
    </source>
</evidence>
<dbReference type="Proteomes" id="UP000799750">
    <property type="component" value="Unassembled WGS sequence"/>
</dbReference>